<dbReference type="InterPro" id="IPR002986">
    <property type="entry name" value="DAP_deCOOHase_LysA"/>
</dbReference>
<dbReference type="PANTHER" id="PTHR43727:SF2">
    <property type="entry name" value="GROUP IV DECARBOXYLASE"/>
    <property type="match status" value="1"/>
</dbReference>
<feature type="domain" description="Orn/DAP/Arg decarboxylase 2 N-terminal" evidence="10">
    <location>
        <begin position="35"/>
        <end position="280"/>
    </location>
</feature>
<dbReference type="CDD" id="cd06828">
    <property type="entry name" value="PLPDE_III_DapDC"/>
    <property type="match status" value="1"/>
</dbReference>
<evidence type="ECO:0000256" key="7">
    <source>
        <dbReference type="PIRSR" id="PIRSR600183-50"/>
    </source>
</evidence>
<dbReference type="InterPro" id="IPR000183">
    <property type="entry name" value="Orn/DAP/Arg_de-COase"/>
</dbReference>
<feature type="binding site" evidence="5">
    <location>
        <position position="308"/>
    </location>
    <ligand>
        <name>substrate</name>
    </ligand>
</feature>
<proteinExistence type="inferred from homology"/>
<gene>
    <name evidence="5 11" type="primary">lysA</name>
    <name evidence="11" type="ORF">DBW98_03925</name>
</gene>
<keyword evidence="5" id="KW-0028">Amino-acid biosynthesis</keyword>
<dbReference type="SUPFAM" id="SSF50621">
    <property type="entry name" value="Alanine racemase C-terminal domain-like"/>
    <property type="match status" value="1"/>
</dbReference>
<keyword evidence="5 8" id="KW-0457">Lysine biosynthesis</keyword>
<comment type="similarity">
    <text evidence="5">Belongs to the Orn/Lys/Arg decarboxylase class-II family. LysA subfamily.</text>
</comment>
<comment type="pathway">
    <text evidence="5 8">Amino-acid biosynthesis; L-lysine biosynthesis via DAP pathway; L-lysine from DL-2,6-diaminopimelate: step 1/1.</text>
</comment>
<dbReference type="GO" id="GO:0009089">
    <property type="term" value="P:lysine biosynthetic process via diaminopimelate"/>
    <property type="evidence" value="ECO:0007669"/>
    <property type="project" value="UniProtKB-UniRule"/>
</dbReference>
<comment type="caution">
    <text evidence="11">The sequence shown here is derived from an EMBL/GenBank/DDBJ whole genome shotgun (WGS) entry which is preliminary data.</text>
</comment>
<dbReference type="Pfam" id="PF02784">
    <property type="entry name" value="Orn_Arg_deC_N"/>
    <property type="match status" value="1"/>
</dbReference>
<feature type="binding site" evidence="5">
    <location>
        <position position="312"/>
    </location>
    <ligand>
        <name>substrate</name>
    </ligand>
</feature>
<feature type="domain" description="Orn/DAP/Arg decarboxylase 2 C-terminal" evidence="9">
    <location>
        <begin position="30"/>
        <end position="364"/>
    </location>
</feature>
<evidence type="ECO:0000256" key="8">
    <source>
        <dbReference type="RuleBase" id="RU003738"/>
    </source>
</evidence>
<feature type="active site" description="Proton donor" evidence="7">
    <location>
        <position position="338"/>
    </location>
</feature>
<comment type="function">
    <text evidence="5">Specifically catalyzes the decarboxylation of meso-diaminopimelate (meso-DAP) to L-lysine.</text>
</comment>
<keyword evidence="4 5" id="KW-0456">Lyase</keyword>
<dbReference type="EMBL" id="QOPC01000023">
    <property type="protein sequence ID" value="RCL37399.1"/>
    <property type="molecule type" value="Genomic_DNA"/>
</dbReference>
<comment type="cofactor">
    <cofactor evidence="1 5 7 8">
        <name>pyridoxal 5'-phosphate</name>
        <dbReference type="ChEBI" id="CHEBI:597326"/>
    </cofactor>
</comment>
<dbReference type="NCBIfam" id="TIGR01048">
    <property type="entry name" value="lysA"/>
    <property type="match status" value="1"/>
</dbReference>
<name>A0A368BJA9_9GAMM</name>
<feature type="binding site" evidence="5">
    <location>
        <position position="366"/>
    </location>
    <ligand>
        <name>pyridoxal 5'-phosphate</name>
        <dbReference type="ChEBI" id="CHEBI:597326"/>
    </ligand>
</feature>
<dbReference type="SUPFAM" id="SSF51419">
    <property type="entry name" value="PLP-binding barrel"/>
    <property type="match status" value="1"/>
</dbReference>
<keyword evidence="2 5" id="KW-0210">Decarboxylase</keyword>
<dbReference type="Proteomes" id="UP000253032">
    <property type="component" value="Unassembled WGS sequence"/>
</dbReference>
<evidence type="ECO:0000256" key="1">
    <source>
        <dbReference type="ARBA" id="ARBA00001933"/>
    </source>
</evidence>
<dbReference type="AlphaFoldDB" id="A0A368BJA9"/>
<evidence type="ECO:0000256" key="2">
    <source>
        <dbReference type="ARBA" id="ARBA00022793"/>
    </source>
</evidence>
<evidence type="ECO:0000259" key="9">
    <source>
        <dbReference type="Pfam" id="PF00278"/>
    </source>
</evidence>
<comment type="catalytic activity">
    <reaction evidence="5 8">
        <text>meso-2,6-diaminopimelate + H(+) = L-lysine + CO2</text>
        <dbReference type="Rhea" id="RHEA:15101"/>
        <dbReference type="ChEBI" id="CHEBI:15378"/>
        <dbReference type="ChEBI" id="CHEBI:16526"/>
        <dbReference type="ChEBI" id="CHEBI:32551"/>
        <dbReference type="ChEBI" id="CHEBI:57791"/>
        <dbReference type="EC" id="4.1.1.20"/>
    </reaction>
</comment>
<dbReference type="InterPro" id="IPR022644">
    <property type="entry name" value="De-COase2_N"/>
</dbReference>
<feature type="binding site" evidence="5">
    <location>
        <position position="239"/>
    </location>
    <ligand>
        <name>pyridoxal 5'-phosphate</name>
        <dbReference type="ChEBI" id="CHEBI:597326"/>
    </ligand>
</feature>
<dbReference type="HAMAP" id="MF_02120">
    <property type="entry name" value="LysA"/>
    <property type="match status" value="1"/>
</dbReference>
<feature type="binding site" evidence="5">
    <location>
        <position position="339"/>
    </location>
    <ligand>
        <name>substrate</name>
    </ligand>
</feature>
<feature type="modified residue" description="N6-(pyridoxal phosphate)lysine" evidence="5 7">
    <location>
        <position position="60"/>
    </location>
</feature>
<dbReference type="InterPro" id="IPR022643">
    <property type="entry name" value="De-COase2_C"/>
</dbReference>
<comment type="subunit">
    <text evidence="5">Homodimer.</text>
</comment>
<evidence type="ECO:0000256" key="3">
    <source>
        <dbReference type="ARBA" id="ARBA00022898"/>
    </source>
</evidence>
<evidence type="ECO:0000256" key="4">
    <source>
        <dbReference type="ARBA" id="ARBA00023239"/>
    </source>
</evidence>
<dbReference type="UniPathway" id="UPA00034">
    <property type="reaction ID" value="UER00027"/>
</dbReference>
<feature type="binding site" evidence="5">
    <location>
        <position position="276"/>
    </location>
    <ligand>
        <name>substrate</name>
    </ligand>
</feature>
<dbReference type="PANTHER" id="PTHR43727">
    <property type="entry name" value="DIAMINOPIMELATE DECARBOXYLASE"/>
    <property type="match status" value="1"/>
</dbReference>
<dbReference type="InterPro" id="IPR029066">
    <property type="entry name" value="PLP-binding_barrel"/>
</dbReference>
<dbReference type="Gene3D" id="3.20.20.10">
    <property type="entry name" value="Alanine racemase"/>
    <property type="match status" value="1"/>
</dbReference>
<dbReference type="Pfam" id="PF00278">
    <property type="entry name" value="Orn_DAP_Arg_deC"/>
    <property type="match status" value="1"/>
</dbReference>
<organism evidence="11 12">
    <name type="scientific">SAR86 cluster bacterium</name>
    <dbReference type="NCBI Taxonomy" id="2030880"/>
    <lineage>
        <taxon>Bacteria</taxon>
        <taxon>Pseudomonadati</taxon>
        <taxon>Pseudomonadota</taxon>
        <taxon>Gammaproteobacteria</taxon>
        <taxon>SAR86 cluster</taxon>
    </lineage>
</organism>
<dbReference type="Gene3D" id="2.40.37.10">
    <property type="entry name" value="Lyase, Ornithine Decarboxylase, Chain A, domain 1"/>
    <property type="match status" value="1"/>
</dbReference>
<dbReference type="FunFam" id="3.20.20.10:FF:000003">
    <property type="entry name" value="Diaminopimelate decarboxylase"/>
    <property type="match status" value="1"/>
</dbReference>
<dbReference type="PRINTS" id="PR01179">
    <property type="entry name" value="ODADCRBXLASE"/>
</dbReference>
<dbReference type="PRINTS" id="PR01181">
    <property type="entry name" value="DAPDCRBXLASE"/>
</dbReference>
<feature type="binding site" evidence="5">
    <location>
        <position position="366"/>
    </location>
    <ligand>
        <name>substrate</name>
    </ligand>
</feature>
<evidence type="ECO:0000256" key="5">
    <source>
        <dbReference type="HAMAP-Rule" id="MF_02120"/>
    </source>
</evidence>
<dbReference type="GO" id="GO:0030170">
    <property type="term" value="F:pyridoxal phosphate binding"/>
    <property type="evidence" value="ECO:0007669"/>
    <property type="project" value="UniProtKB-UniRule"/>
</dbReference>
<evidence type="ECO:0000259" key="10">
    <source>
        <dbReference type="Pfam" id="PF02784"/>
    </source>
</evidence>
<feature type="binding site" evidence="5">
    <location>
        <begin position="273"/>
        <end position="276"/>
    </location>
    <ligand>
        <name>pyridoxal 5'-phosphate</name>
        <dbReference type="ChEBI" id="CHEBI:597326"/>
    </ligand>
</feature>
<evidence type="ECO:0000313" key="12">
    <source>
        <dbReference type="Proteomes" id="UP000253032"/>
    </source>
</evidence>
<dbReference type="InterPro" id="IPR009006">
    <property type="entry name" value="Ala_racemase/Decarboxylase_C"/>
</dbReference>
<reference evidence="11 12" key="1">
    <citation type="journal article" date="2018" name="Microbiome">
        <title>Fine metagenomic profile of the Mediterranean stratified and mixed water columns revealed by assembly and recruitment.</title>
        <authorList>
            <person name="Haro-Moreno J.M."/>
            <person name="Lopez-Perez M."/>
            <person name="De La Torre J.R."/>
            <person name="Picazo A."/>
            <person name="Camacho A."/>
            <person name="Rodriguez-Valera F."/>
        </authorList>
    </citation>
    <scope>NUCLEOTIDE SEQUENCE [LARGE SCALE GENOMIC DNA]</scope>
    <source>
        <strain evidence="11">MED-G84</strain>
    </source>
</reference>
<accession>A0A368BJA9</accession>
<evidence type="ECO:0000256" key="6">
    <source>
        <dbReference type="NCBIfam" id="TIGR01048"/>
    </source>
</evidence>
<protein>
    <recommendedName>
        <fullName evidence="5 6">Diaminopimelate decarboxylase</fullName>
        <shortName evidence="5">DAP decarboxylase</shortName>
        <shortName evidence="5">DAPDC</shortName>
        <ecNumber evidence="5 6">4.1.1.20</ecNumber>
    </recommendedName>
</protein>
<dbReference type="GO" id="GO:0008836">
    <property type="term" value="F:diaminopimelate decarboxylase activity"/>
    <property type="evidence" value="ECO:0007669"/>
    <property type="project" value="UniProtKB-UniRule"/>
</dbReference>
<evidence type="ECO:0000313" key="11">
    <source>
        <dbReference type="EMBL" id="RCL37399.1"/>
    </source>
</evidence>
<sequence length="413" mass="45350">MDHFNYKDGELFAEGVALKDIAKKYGTPTYVYSKATLERHAKAYIDSFESMSGLVCFSVKALSNISILKTLRISGCGFDIVSGGELHRAILAGADPKKIIFSGVGKSKDEMVAGIKHNILSFNIESEAELDRLTSVATEMNKVAPVAIRFNPNVDAGAHEFTKTGRKSDKFGVSTKTAKELIKKCTESKSINLVGLTCHIGSQIMELKGFEDAAKQALELMIALDELEINLDFIDMGGGLGVSYVGEETFQPSELIRCYETIFAGRNEKLILEPGRSISANAGIMLTKVEYEKDGFRITDAAMNDLLRPALYNAHHDVWPLVESNKQTTEVNLVGPICETGDFLAKNINISASQDDLLAVKTVGAYGFVMSSNYNSRPRAAEVLVDNKKFYLIRKREDHSSLTAFEEGLDDQI</sequence>
<keyword evidence="3 5" id="KW-0663">Pyridoxal phosphate</keyword>
<dbReference type="EC" id="4.1.1.20" evidence="5 6"/>